<feature type="binding site" evidence="7">
    <location>
        <position position="159"/>
    </location>
    <ligand>
        <name>a divalent metal cation</name>
        <dbReference type="ChEBI" id="CHEBI:60240"/>
    </ligand>
</feature>
<dbReference type="AlphaFoldDB" id="A0A9D2RVG2"/>
<feature type="binding site" evidence="7">
    <location>
        <position position="133"/>
    </location>
    <ligand>
        <name>a divalent metal cation</name>
        <dbReference type="ChEBI" id="CHEBI:60240"/>
    </ligand>
</feature>
<dbReference type="SUPFAM" id="SSF53223">
    <property type="entry name" value="Aminoacid dehydrogenase-like, N-terminal domain"/>
    <property type="match status" value="1"/>
</dbReference>
<keyword evidence="4" id="KW-0560">Oxidoreductase</keyword>
<feature type="binding site" evidence="7">
    <location>
        <position position="134"/>
    </location>
    <ligand>
        <name>a divalent metal cation</name>
        <dbReference type="ChEBI" id="CHEBI:60240"/>
    </ligand>
</feature>
<dbReference type="PROSITE" id="PS00331">
    <property type="entry name" value="MALIC_ENZYMES"/>
    <property type="match status" value="1"/>
</dbReference>
<feature type="active site" description="Proton donor" evidence="5">
    <location>
        <position position="36"/>
    </location>
</feature>
<dbReference type="InterPro" id="IPR046346">
    <property type="entry name" value="Aminoacid_DH-like_N_sf"/>
</dbReference>
<sequence length="390" mass="41735">MDKKEFALKQHEEWNGKIEVISRAKVETPEDLAVAYTPGVAEPCLEIAKDVDLSYKYTRRGNMVAVITDGTAVLGLGDIGPEAGMPVMEGKCVLFKEFANVDAFPLCVRSKDVDEIVHTVSMIAGSFGGINLEDISAPRCFEIEKKLKECCDIPVFHDDQHGTAVVTAAALINALKVTGKKLSDVRVVTSGAGAAGIAIIKLLVKLGLKEVIMCDRKGAIYEGREGLNKEKMEMAKISNLDKKQGSLADVIKGADVFIGVSAPGTVTEEMVKSMADKPILFTMANPVPEIMPDQAKAAGAAVVGTGRSDFPNQINNVLAFPGIFRGTLDVRAKDINDEMKIAAAYAIAGLIEDKDLNADYIIPNPFDKRVVEAVSKAVADAARKTGVARL</sequence>
<gene>
    <name evidence="10" type="ORF">IAA06_05075</name>
</gene>
<feature type="domain" description="Malic enzyme NAD-binding" evidence="8">
    <location>
        <begin position="160"/>
        <end position="383"/>
    </location>
</feature>
<dbReference type="GO" id="GO:0004470">
    <property type="term" value="F:malic enzyme activity"/>
    <property type="evidence" value="ECO:0007669"/>
    <property type="project" value="InterPro"/>
</dbReference>
<evidence type="ECO:0000256" key="4">
    <source>
        <dbReference type="ARBA" id="ARBA00023002"/>
    </source>
</evidence>
<accession>A0A9D2RVG2</accession>
<dbReference type="GO" id="GO:0016616">
    <property type="term" value="F:oxidoreductase activity, acting on the CH-OH group of donors, NAD or NADP as acceptor"/>
    <property type="evidence" value="ECO:0007669"/>
    <property type="project" value="InterPro"/>
</dbReference>
<dbReference type="EMBL" id="DWYZ01000099">
    <property type="protein sequence ID" value="HJB28152.1"/>
    <property type="molecule type" value="Genomic_DNA"/>
</dbReference>
<dbReference type="PANTHER" id="PTHR43237:SF4">
    <property type="entry name" value="NADP-DEPENDENT MALIC ENZYME"/>
    <property type="match status" value="1"/>
</dbReference>
<evidence type="ECO:0000256" key="6">
    <source>
        <dbReference type="PIRSR" id="PIRSR000106-2"/>
    </source>
</evidence>
<dbReference type="InterPro" id="IPR001891">
    <property type="entry name" value="Malic_OxRdtase"/>
</dbReference>
<evidence type="ECO:0000313" key="11">
    <source>
        <dbReference type="Proteomes" id="UP000823842"/>
    </source>
</evidence>
<dbReference type="PANTHER" id="PTHR43237">
    <property type="entry name" value="NADP-DEPENDENT MALIC ENZYME"/>
    <property type="match status" value="1"/>
</dbReference>
<comment type="similarity">
    <text evidence="2">Belongs to the malic enzymes family.</text>
</comment>
<dbReference type="Pfam" id="PF03949">
    <property type="entry name" value="Malic_M"/>
    <property type="match status" value="1"/>
</dbReference>
<dbReference type="FunFam" id="3.40.50.720:FF:000095">
    <property type="entry name" value="NADP-dependent malic enzyme"/>
    <property type="match status" value="1"/>
</dbReference>
<evidence type="ECO:0000313" key="10">
    <source>
        <dbReference type="EMBL" id="HJB28152.1"/>
    </source>
</evidence>
<dbReference type="FunFam" id="3.40.50.10380:FF:000003">
    <property type="entry name" value="NADP-dependent malic enzyme"/>
    <property type="match status" value="1"/>
</dbReference>
<feature type="binding site" evidence="6">
    <location>
        <position position="285"/>
    </location>
    <ligand>
        <name>(S)-malate</name>
        <dbReference type="ChEBI" id="CHEBI:15589"/>
    </ligand>
</feature>
<dbReference type="Proteomes" id="UP000823842">
    <property type="component" value="Unassembled WGS sequence"/>
</dbReference>
<dbReference type="Gene3D" id="3.40.50.720">
    <property type="entry name" value="NAD(P)-binding Rossmann-like Domain"/>
    <property type="match status" value="1"/>
</dbReference>
<reference evidence="10" key="2">
    <citation type="submission" date="2021-04" db="EMBL/GenBank/DDBJ databases">
        <authorList>
            <person name="Gilroy R."/>
        </authorList>
    </citation>
    <scope>NUCLEOTIDE SEQUENCE</scope>
    <source>
        <strain evidence="10">ChiSjej1B19-5720</strain>
    </source>
</reference>
<dbReference type="GO" id="GO:0046872">
    <property type="term" value="F:metal ion binding"/>
    <property type="evidence" value="ECO:0007669"/>
    <property type="project" value="UniProtKB-KW"/>
</dbReference>
<comment type="cofactor">
    <cofactor evidence="7">
        <name>Mg(2+)</name>
        <dbReference type="ChEBI" id="CHEBI:18420"/>
    </cofactor>
    <cofactor evidence="7">
        <name>Mn(2+)</name>
        <dbReference type="ChEBI" id="CHEBI:29035"/>
    </cofactor>
    <text evidence="7">Divalent metal cations. Prefers magnesium or manganese.</text>
</comment>
<evidence type="ECO:0000256" key="7">
    <source>
        <dbReference type="PIRSR" id="PIRSR000106-3"/>
    </source>
</evidence>
<dbReference type="CDD" id="cd05311">
    <property type="entry name" value="NAD_bind_2_malic_enz"/>
    <property type="match status" value="1"/>
</dbReference>
<dbReference type="InterPro" id="IPR051674">
    <property type="entry name" value="Malate_Decarboxylase"/>
</dbReference>
<reference evidence="10" key="1">
    <citation type="journal article" date="2021" name="PeerJ">
        <title>Extensive microbial diversity within the chicken gut microbiome revealed by metagenomics and culture.</title>
        <authorList>
            <person name="Gilroy R."/>
            <person name="Ravi A."/>
            <person name="Getino M."/>
            <person name="Pursley I."/>
            <person name="Horton D.L."/>
            <person name="Alikhan N.F."/>
            <person name="Baker D."/>
            <person name="Gharbi K."/>
            <person name="Hall N."/>
            <person name="Watson M."/>
            <person name="Adriaenssens E.M."/>
            <person name="Foster-Nyarko E."/>
            <person name="Jarju S."/>
            <person name="Secka A."/>
            <person name="Antonio M."/>
            <person name="Oren A."/>
            <person name="Chaudhuri R.R."/>
            <person name="La Ragione R."/>
            <person name="Hildebrand F."/>
            <person name="Pallen M.J."/>
        </authorList>
    </citation>
    <scope>NUCLEOTIDE SEQUENCE</scope>
    <source>
        <strain evidence="10">ChiSjej1B19-5720</strain>
    </source>
</reference>
<organism evidence="10 11">
    <name type="scientific">Candidatus Blautia faecavium</name>
    <dbReference type="NCBI Taxonomy" id="2838487"/>
    <lineage>
        <taxon>Bacteria</taxon>
        <taxon>Bacillati</taxon>
        <taxon>Bacillota</taxon>
        <taxon>Clostridia</taxon>
        <taxon>Lachnospirales</taxon>
        <taxon>Lachnospiraceae</taxon>
        <taxon>Blautia</taxon>
    </lineage>
</organism>
<comment type="cofactor">
    <cofactor evidence="1">
        <name>Mn(2+)</name>
        <dbReference type="ChEBI" id="CHEBI:29035"/>
    </cofactor>
</comment>
<feature type="domain" description="Malic enzyme N-terminal" evidence="9">
    <location>
        <begin position="15"/>
        <end position="148"/>
    </location>
</feature>
<dbReference type="PIRSF" id="PIRSF000106">
    <property type="entry name" value="ME"/>
    <property type="match status" value="1"/>
</dbReference>
<evidence type="ECO:0000259" key="8">
    <source>
        <dbReference type="SMART" id="SM00919"/>
    </source>
</evidence>
<protein>
    <submittedName>
        <fullName evidence="10">NAD-dependent malic enzyme</fullName>
    </submittedName>
</protein>
<dbReference type="SMART" id="SM00919">
    <property type="entry name" value="Malic_M"/>
    <property type="match status" value="1"/>
</dbReference>
<keyword evidence="3 7" id="KW-0479">Metal-binding</keyword>
<dbReference type="InterPro" id="IPR012301">
    <property type="entry name" value="Malic_N_dom"/>
</dbReference>
<proteinExistence type="inferred from homology"/>
<dbReference type="Gene3D" id="3.40.50.10380">
    <property type="entry name" value="Malic enzyme, N-terminal domain"/>
    <property type="match status" value="1"/>
</dbReference>
<evidence type="ECO:0000256" key="2">
    <source>
        <dbReference type="ARBA" id="ARBA00008785"/>
    </source>
</evidence>
<dbReference type="SMART" id="SM01274">
    <property type="entry name" value="malic"/>
    <property type="match status" value="1"/>
</dbReference>
<dbReference type="SUPFAM" id="SSF51735">
    <property type="entry name" value="NAD(P)-binding Rossmann-fold domains"/>
    <property type="match status" value="1"/>
</dbReference>
<dbReference type="Pfam" id="PF00390">
    <property type="entry name" value="malic"/>
    <property type="match status" value="1"/>
</dbReference>
<evidence type="ECO:0000259" key="9">
    <source>
        <dbReference type="SMART" id="SM01274"/>
    </source>
</evidence>
<feature type="active site" description="Proton acceptor" evidence="5">
    <location>
        <position position="91"/>
    </location>
</feature>
<dbReference type="InterPro" id="IPR045213">
    <property type="entry name" value="Malic_NAD-bd_bact_type"/>
</dbReference>
<evidence type="ECO:0000256" key="5">
    <source>
        <dbReference type="PIRSR" id="PIRSR000106-1"/>
    </source>
</evidence>
<comment type="caution">
    <text evidence="10">The sequence shown here is derived from an EMBL/GenBank/DDBJ whole genome shotgun (WGS) entry which is preliminary data.</text>
</comment>
<feature type="binding site" evidence="6">
    <location>
        <position position="315"/>
    </location>
    <ligand>
        <name>(S)-malate</name>
        <dbReference type="ChEBI" id="CHEBI:15589"/>
    </ligand>
</feature>
<evidence type="ECO:0000256" key="1">
    <source>
        <dbReference type="ARBA" id="ARBA00001936"/>
    </source>
</evidence>
<evidence type="ECO:0000256" key="3">
    <source>
        <dbReference type="ARBA" id="ARBA00022723"/>
    </source>
</evidence>
<dbReference type="InterPro" id="IPR012302">
    <property type="entry name" value="Malic_NAD-bd"/>
</dbReference>
<dbReference type="InterPro" id="IPR015884">
    <property type="entry name" value="Malic_enzyme_CS"/>
</dbReference>
<name>A0A9D2RVG2_9FIRM</name>
<dbReference type="InterPro" id="IPR037062">
    <property type="entry name" value="Malic_N_dom_sf"/>
</dbReference>
<dbReference type="GO" id="GO:0051287">
    <property type="term" value="F:NAD binding"/>
    <property type="evidence" value="ECO:0007669"/>
    <property type="project" value="InterPro"/>
</dbReference>
<dbReference type="InterPro" id="IPR036291">
    <property type="entry name" value="NAD(P)-bd_dom_sf"/>
</dbReference>